<evidence type="ECO:0000256" key="1">
    <source>
        <dbReference type="ARBA" id="ARBA00022737"/>
    </source>
</evidence>
<dbReference type="Proteomes" id="UP000472260">
    <property type="component" value="Unassembled WGS sequence"/>
</dbReference>
<keyword evidence="6" id="KW-1185">Reference proteome</keyword>
<sequence>MTLKNQGLWLMLNLKILSLSKPERCSDLKLMLQITAVTKDSVVLCWGAPASNGGSEITNYRIEKRDRISLRWVKCNKRNVTDLHFKVTALVPGHEYEFRVFAENAAGISEPSPSSPFVKATDTLFKPGPPGNPRILDTTNSSITLAWNKPVYDGGSEITGYILETCLPGTEEEEWTIVSPKDGVKGTSFTITNLKENQEYKINVSAVNCEGIGEAAPVPGSPKAEERLIPPEADLDAELRKIVNIRACNTLRLFVPIRGRPTPEAKWSRENDEPLDRATIETTSSFTSLVIDNVNRFDSGKYNLTVENNSGAKTVSVIVRVLDTPGAPQNLKISQVTKESVSLVWDPPLNDGNTITHYIIERRETSRLAWTVVCNDCKTTTYKVTKLLEGNEYIFRVMAVNSYGVGEPTEAPSVIMKDPFSQPGSPQIIEVTNIAKDSMTICWSLIQLSQATAHRLPLKLMNCRKEEFSTSVYVLLMSMALV</sequence>
<dbReference type="GO" id="GO:0048738">
    <property type="term" value="P:cardiac muscle tissue development"/>
    <property type="evidence" value="ECO:0007669"/>
    <property type="project" value="TreeGrafter"/>
</dbReference>
<dbReference type="PROSITE" id="PS50853">
    <property type="entry name" value="FN3"/>
    <property type="match status" value="3"/>
</dbReference>
<accession>A0A671S1H1</accession>
<organism evidence="5 6">
    <name type="scientific">Sinocyclocheilus anshuiensis</name>
    <dbReference type="NCBI Taxonomy" id="1608454"/>
    <lineage>
        <taxon>Eukaryota</taxon>
        <taxon>Metazoa</taxon>
        <taxon>Chordata</taxon>
        <taxon>Craniata</taxon>
        <taxon>Vertebrata</taxon>
        <taxon>Euteleostomi</taxon>
        <taxon>Actinopterygii</taxon>
        <taxon>Neopterygii</taxon>
        <taxon>Teleostei</taxon>
        <taxon>Ostariophysi</taxon>
        <taxon>Cypriniformes</taxon>
        <taxon>Cyprinidae</taxon>
        <taxon>Cyprininae</taxon>
        <taxon>Sinocyclocheilus</taxon>
    </lineage>
</organism>
<evidence type="ECO:0000313" key="5">
    <source>
        <dbReference type="Ensembl" id="ENSSANP00000090132.1"/>
    </source>
</evidence>
<dbReference type="Pfam" id="PF00041">
    <property type="entry name" value="fn3"/>
    <property type="match status" value="3"/>
</dbReference>
<dbReference type="PROSITE" id="PS50835">
    <property type="entry name" value="IG_LIKE"/>
    <property type="match status" value="1"/>
</dbReference>
<dbReference type="PANTHER" id="PTHR14340:SF13">
    <property type="entry name" value="TITIN"/>
    <property type="match status" value="1"/>
</dbReference>
<reference evidence="5" key="1">
    <citation type="submission" date="2025-08" db="UniProtKB">
        <authorList>
            <consortium name="Ensembl"/>
        </authorList>
    </citation>
    <scope>IDENTIFICATION</scope>
</reference>
<proteinExistence type="predicted"/>
<evidence type="ECO:0000259" key="3">
    <source>
        <dbReference type="PROSITE" id="PS50835"/>
    </source>
</evidence>
<dbReference type="InterPro" id="IPR036179">
    <property type="entry name" value="Ig-like_dom_sf"/>
</dbReference>
<evidence type="ECO:0000256" key="2">
    <source>
        <dbReference type="ARBA" id="ARBA00023319"/>
    </source>
</evidence>
<name>A0A671S1H1_9TELE</name>
<dbReference type="SMART" id="SM00060">
    <property type="entry name" value="FN3"/>
    <property type="match status" value="3"/>
</dbReference>
<dbReference type="Ensembl" id="ENSSANT00000095742.1">
    <property type="protein sequence ID" value="ENSSANP00000090132.1"/>
    <property type="gene ID" value="ENSSANG00000044569.1"/>
</dbReference>
<keyword evidence="2" id="KW-0393">Immunoglobulin domain</keyword>
<dbReference type="CDD" id="cd00063">
    <property type="entry name" value="FN3"/>
    <property type="match status" value="3"/>
</dbReference>
<feature type="domain" description="Ig-like" evidence="3">
    <location>
        <begin position="222"/>
        <end position="316"/>
    </location>
</feature>
<keyword evidence="1" id="KW-0677">Repeat</keyword>
<dbReference type="InterPro" id="IPR036116">
    <property type="entry name" value="FN3_sf"/>
</dbReference>
<feature type="domain" description="Fibronectin type-III" evidence="4">
    <location>
        <begin position="327"/>
        <end position="419"/>
    </location>
</feature>
<dbReference type="SUPFAM" id="SSF48726">
    <property type="entry name" value="Immunoglobulin"/>
    <property type="match status" value="1"/>
</dbReference>
<feature type="domain" description="Fibronectin type-III" evidence="4">
    <location>
        <begin position="129"/>
        <end position="227"/>
    </location>
</feature>
<dbReference type="InterPro" id="IPR013098">
    <property type="entry name" value="Ig_I-set"/>
</dbReference>
<dbReference type="InterPro" id="IPR007110">
    <property type="entry name" value="Ig-like_dom"/>
</dbReference>
<dbReference type="FunFam" id="2.60.40.10:FF:000003">
    <property type="entry name" value="Titin isoform E"/>
    <property type="match status" value="1"/>
</dbReference>
<dbReference type="Gene3D" id="2.60.40.10">
    <property type="entry name" value="Immunoglobulins"/>
    <property type="match status" value="5"/>
</dbReference>
<dbReference type="GO" id="GO:0045214">
    <property type="term" value="P:sarcomere organization"/>
    <property type="evidence" value="ECO:0007669"/>
    <property type="project" value="TreeGrafter"/>
</dbReference>
<dbReference type="InterPro" id="IPR013783">
    <property type="entry name" value="Ig-like_fold"/>
</dbReference>
<dbReference type="PANTHER" id="PTHR14340">
    <property type="entry name" value="MICROFIBRIL-ASSOCIATED GLYCOPROTEIN 3"/>
    <property type="match status" value="1"/>
</dbReference>
<dbReference type="Pfam" id="PF07679">
    <property type="entry name" value="I-set"/>
    <property type="match status" value="1"/>
</dbReference>
<dbReference type="InterPro" id="IPR003961">
    <property type="entry name" value="FN3_dom"/>
</dbReference>
<dbReference type="AlphaFoldDB" id="A0A671S1H1"/>
<evidence type="ECO:0000259" key="4">
    <source>
        <dbReference type="PROSITE" id="PS50853"/>
    </source>
</evidence>
<dbReference type="FunFam" id="2.60.40.10:FF:000073">
    <property type="entry name" value="titin isoform X1"/>
    <property type="match status" value="1"/>
</dbReference>
<evidence type="ECO:0008006" key="7">
    <source>
        <dbReference type="Google" id="ProtNLM"/>
    </source>
</evidence>
<dbReference type="FunFam" id="2.60.40.10:FF:000986">
    <property type="entry name" value="Titin b"/>
    <property type="match status" value="1"/>
</dbReference>
<dbReference type="GO" id="GO:0031430">
    <property type="term" value="C:M band"/>
    <property type="evidence" value="ECO:0007669"/>
    <property type="project" value="TreeGrafter"/>
</dbReference>
<dbReference type="CDD" id="cd05748">
    <property type="entry name" value="Ig_Titin_like"/>
    <property type="match status" value="1"/>
</dbReference>
<dbReference type="FunFam" id="2.60.40.10:FF:000034">
    <property type="entry name" value="Titin isoform A"/>
    <property type="match status" value="1"/>
</dbReference>
<dbReference type="GO" id="GO:0008307">
    <property type="term" value="F:structural constituent of muscle"/>
    <property type="evidence" value="ECO:0007669"/>
    <property type="project" value="TreeGrafter"/>
</dbReference>
<reference evidence="5" key="2">
    <citation type="submission" date="2025-09" db="UniProtKB">
        <authorList>
            <consortium name="Ensembl"/>
        </authorList>
    </citation>
    <scope>IDENTIFICATION</scope>
</reference>
<protein>
    <recommendedName>
        <fullName evidence="7">Titin</fullName>
    </recommendedName>
</protein>
<feature type="domain" description="Fibronectin type-III" evidence="4">
    <location>
        <begin position="28"/>
        <end position="123"/>
    </location>
</feature>
<dbReference type="PRINTS" id="PR00014">
    <property type="entry name" value="FNTYPEIII"/>
</dbReference>
<evidence type="ECO:0000313" key="6">
    <source>
        <dbReference type="Proteomes" id="UP000472260"/>
    </source>
</evidence>
<dbReference type="SUPFAM" id="SSF49265">
    <property type="entry name" value="Fibronectin type III"/>
    <property type="match status" value="2"/>
</dbReference>